<dbReference type="Gene3D" id="3.40.50.11820">
    <property type="match status" value="1"/>
</dbReference>
<dbReference type="PANTHER" id="PTHR37316">
    <property type="entry name" value="TEICHOIC ACID GLYCEROL-PHOSPHATE PRIMASE"/>
    <property type="match status" value="1"/>
</dbReference>
<dbReference type="InterPro" id="IPR043149">
    <property type="entry name" value="TagF_N"/>
</dbReference>
<dbReference type="GO" id="GO:0019350">
    <property type="term" value="P:teichoic acid biosynthetic process"/>
    <property type="evidence" value="ECO:0007669"/>
    <property type="project" value="UniProtKB-KW"/>
</dbReference>
<dbReference type="EMBL" id="CP122959">
    <property type="protein sequence ID" value="WGI18875.1"/>
    <property type="molecule type" value="Genomic_DNA"/>
</dbReference>
<dbReference type="EC" id="2.7.8.12" evidence="7"/>
<evidence type="ECO:0000256" key="6">
    <source>
        <dbReference type="ARBA" id="ARBA00023136"/>
    </source>
</evidence>
<accession>A0A223K3R3</accession>
<evidence type="ECO:0000256" key="4">
    <source>
        <dbReference type="ARBA" id="ARBA00022679"/>
    </source>
</evidence>
<dbReference type="RefSeq" id="WP_016265592.1">
    <property type="nucleotide sequence ID" value="NZ_AP017931.1"/>
</dbReference>
<proteinExistence type="inferred from homology"/>
<dbReference type="GO" id="GO:0005886">
    <property type="term" value="C:plasma membrane"/>
    <property type="evidence" value="ECO:0007669"/>
    <property type="project" value="UniProtKB-SubCell"/>
</dbReference>
<dbReference type="AlphaFoldDB" id="A0A223K3R3"/>
<evidence type="ECO:0000256" key="2">
    <source>
        <dbReference type="ARBA" id="ARBA00010488"/>
    </source>
</evidence>
<keyword evidence="6" id="KW-0472">Membrane</keyword>
<dbReference type="InterPro" id="IPR051612">
    <property type="entry name" value="Teichoic_Acid_Biosynth"/>
</dbReference>
<dbReference type="Gene3D" id="3.40.50.12580">
    <property type="match status" value="1"/>
</dbReference>
<comment type="subcellular location">
    <subcellularLocation>
        <location evidence="1">Cell membrane</location>
        <topology evidence="1">Peripheral membrane protein</topology>
    </subcellularLocation>
</comment>
<reference evidence="7 9" key="1">
    <citation type="submission" date="2018-02" db="EMBL/GenBank/DDBJ databases">
        <authorList>
            <person name="Rodrigo-Torres L."/>
            <person name="Arahal R. D."/>
            <person name="Lucena T."/>
        </authorList>
    </citation>
    <scope>NUCLEOTIDE SEQUENCE [LARGE SCALE GENOMIC DNA]</scope>
    <source>
        <strain evidence="7 9">CECT 9267</strain>
    </source>
</reference>
<keyword evidence="3" id="KW-1003">Cell membrane</keyword>
<name>A0A223K3R3_LATSK</name>
<reference evidence="8" key="2">
    <citation type="submission" date="2023-04" db="EMBL/GenBank/DDBJ databases">
        <title>Novel strain of Lactilactobacillus sakei and use thereof.</title>
        <authorList>
            <person name="Kim S.Y."/>
        </authorList>
    </citation>
    <scope>NUCLEOTIDE SEQUENCE</scope>
    <source>
        <strain evidence="8">HUP1</strain>
    </source>
</reference>
<dbReference type="SUPFAM" id="SSF53756">
    <property type="entry name" value="UDP-Glycosyltransferase/glycogen phosphorylase"/>
    <property type="match status" value="1"/>
</dbReference>
<dbReference type="GeneID" id="57132491"/>
<dbReference type="EMBL" id="OKRC01000003">
    <property type="protein sequence ID" value="SPE20370.1"/>
    <property type="molecule type" value="Genomic_DNA"/>
</dbReference>
<dbReference type="GO" id="GO:0047355">
    <property type="term" value="F:CDP-glycerol glycerophosphotransferase activity"/>
    <property type="evidence" value="ECO:0007669"/>
    <property type="project" value="UniProtKB-EC"/>
</dbReference>
<dbReference type="InterPro" id="IPR007554">
    <property type="entry name" value="Glycerophosphate_synth"/>
</dbReference>
<evidence type="ECO:0000256" key="3">
    <source>
        <dbReference type="ARBA" id="ARBA00022475"/>
    </source>
</evidence>
<evidence type="ECO:0000256" key="5">
    <source>
        <dbReference type="ARBA" id="ARBA00022944"/>
    </source>
</evidence>
<gene>
    <name evidence="7" type="primary">tagF</name>
    <name evidence="7" type="ORF">LAS9267_00752</name>
    <name evidence="8" type="ORF">QBD03_09000</name>
</gene>
<evidence type="ECO:0000313" key="7">
    <source>
        <dbReference type="EMBL" id="SPE20370.1"/>
    </source>
</evidence>
<sequence>MTAIATVKAVLYHRVWFGLIKLVTPMSDETFFINSFFGKSFSGNPRALFEGLIEKFPNSDYIIVLNDEQARQTVKAQYPDINIQFVARHEKAYLKALARAKYWIMDINFPFRLKPHKNGVFVQTWHGTPLKHIGNDLPDDNDFKRLTAREPLNWDYFVSNAPEDNWLYERAFNLKQTKIMSYGLPRNDYLAKHKDDRELVASLKAKLQLDATRKTILYAPTFRDDEPTFKLALDLEQFEAQLGDQYDLLIRLHPNVADQMPDIAAYPHVHNVNRYASIEELYLAADVLMTDYSSVFFDYALLEKPIVFYAYDLDKYQDILRGFYFDYQAFIPGPLVTDNQALYTLLSQGLTAQTTKAFNQLHNANTDGSATQKIIQEVWKV</sequence>
<evidence type="ECO:0000313" key="9">
    <source>
        <dbReference type="Proteomes" id="UP000239650"/>
    </source>
</evidence>
<evidence type="ECO:0000256" key="1">
    <source>
        <dbReference type="ARBA" id="ARBA00004202"/>
    </source>
</evidence>
<protein>
    <submittedName>
        <fullName evidence="8">CDP-glycerol--poly(Glycerophosphate) glycerophosphotransferase</fullName>
    </submittedName>
    <submittedName>
        <fullName evidence="7">CDP-glycerol:poly(Glycerophosphate) glycerophosphotransferase</fullName>
        <ecNumber evidence="7">2.7.8.12</ecNumber>
    </submittedName>
</protein>
<dbReference type="Proteomes" id="UP000239650">
    <property type="component" value="Unassembled WGS sequence"/>
</dbReference>
<keyword evidence="4 7" id="KW-0808">Transferase</keyword>
<dbReference type="Proteomes" id="UP001179858">
    <property type="component" value="Chromosome"/>
</dbReference>
<dbReference type="InterPro" id="IPR043148">
    <property type="entry name" value="TagF_C"/>
</dbReference>
<dbReference type="PANTHER" id="PTHR37316:SF3">
    <property type="entry name" value="TEICHOIC ACID GLYCEROL-PHOSPHATE TRANSFERASE"/>
    <property type="match status" value="1"/>
</dbReference>
<evidence type="ECO:0000313" key="8">
    <source>
        <dbReference type="EMBL" id="WGI18875.1"/>
    </source>
</evidence>
<dbReference type="Pfam" id="PF04464">
    <property type="entry name" value="Glyphos_transf"/>
    <property type="match status" value="1"/>
</dbReference>
<comment type="similarity">
    <text evidence="2">Belongs to the CDP-glycerol glycerophosphotransferase family.</text>
</comment>
<organism evidence="7 9">
    <name type="scientific">Latilactobacillus sakei</name>
    <name type="common">Lactobacillus sakei</name>
    <dbReference type="NCBI Taxonomy" id="1599"/>
    <lineage>
        <taxon>Bacteria</taxon>
        <taxon>Bacillati</taxon>
        <taxon>Bacillota</taxon>
        <taxon>Bacilli</taxon>
        <taxon>Lactobacillales</taxon>
        <taxon>Lactobacillaceae</taxon>
        <taxon>Latilactobacillus</taxon>
    </lineage>
</organism>
<keyword evidence="5" id="KW-0777">Teichoic acid biosynthesis</keyword>